<evidence type="ECO:0008006" key="3">
    <source>
        <dbReference type="Google" id="ProtNLM"/>
    </source>
</evidence>
<name>C5S4M6_9PAST</name>
<comment type="caution">
    <text evidence="1">The sequence shown here is derived from an EMBL/GenBank/DDBJ whole genome shotgun (WGS) entry which is preliminary data.</text>
</comment>
<evidence type="ECO:0000313" key="1">
    <source>
        <dbReference type="EMBL" id="EER46115.1"/>
    </source>
</evidence>
<gene>
    <name evidence="1" type="ORF">AM305_00825</name>
</gene>
<dbReference type="Pfam" id="PF23746">
    <property type="entry name" value="Gp41_Mu"/>
    <property type="match status" value="1"/>
</dbReference>
<reference evidence="1 2" key="1">
    <citation type="journal article" date="2010" name="Vet. Microbiol.">
        <title>Production of haemolysins by strains of the Actinobacillus minor/porcitonsillarum complex.</title>
        <authorList>
            <person name="Arya G."/>
            <person name="Niven D.F."/>
        </authorList>
    </citation>
    <scope>NUCLEOTIDE SEQUENCE [LARGE SCALE GENOMIC DNA]</scope>
    <source>
        <strain evidence="1 2">NM305</strain>
    </source>
</reference>
<accession>C5S4M6</accession>
<sequence length="127" mass="14077">MQLVLQTGLMYGDEPQYEVTLRELTTGDLLDAEVAAERMIMSPDGVPVLVKSPALFGYEILRRQIASIGKIQGPITMKMLRSMTSEDLQRISVFAETWEATKATQVVERGRLDAADTETRKDVSAVS</sequence>
<dbReference type="OrthoDB" id="5677360at2"/>
<dbReference type="InterPro" id="IPR056974">
    <property type="entry name" value="Tail_Gp41-like"/>
</dbReference>
<protein>
    <recommendedName>
        <fullName evidence="3">Mu-like prophage FluMu protein gp41</fullName>
    </recommendedName>
</protein>
<proteinExistence type="predicted"/>
<dbReference type="Proteomes" id="UP000005532">
    <property type="component" value="Unassembled WGS sequence"/>
</dbReference>
<dbReference type="EMBL" id="ACQL01000153">
    <property type="protein sequence ID" value="EER46115.1"/>
    <property type="molecule type" value="Genomic_DNA"/>
</dbReference>
<dbReference type="RefSeq" id="WP_005825896.1">
    <property type="nucleotide sequence ID" value="NZ_ACQL01000153.1"/>
</dbReference>
<dbReference type="AlphaFoldDB" id="C5S4M6"/>
<dbReference type="eggNOG" id="COG4518">
    <property type="taxonomic scope" value="Bacteria"/>
</dbReference>
<evidence type="ECO:0000313" key="2">
    <source>
        <dbReference type="Proteomes" id="UP000005532"/>
    </source>
</evidence>
<organism evidence="1 2">
    <name type="scientific">Actinobacillus minor NM305</name>
    <dbReference type="NCBI Taxonomy" id="637911"/>
    <lineage>
        <taxon>Bacteria</taxon>
        <taxon>Pseudomonadati</taxon>
        <taxon>Pseudomonadota</taxon>
        <taxon>Gammaproteobacteria</taxon>
        <taxon>Pasteurellales</taxon>
        <taxon>Pasteurellaceae</taxon>
        <taxon>Actinobacillus</taxon>
    </lineage>
</organism>